<accession>A0A6P9E4S1</accession>
<dbReference type="PANTHER" id="PTHR37610">
    <property type="entry name" value="CCHC-TYPE DOMAIN-CONTAINING PROTEIN"/>
    <property type="match status" value="1"/>
</dbReference>
<dbReference type="InterPro" id="IPR029472">
    <property type="entry name" value="Copia-like_N"/>
</dbReference>
<dbReference type="GeneID" id="118346211"/>
<evidence type="ECO:0000259" key="1">
    <source>
        <dbReference type="Pfam" id="PF03732"/>
    </source>
</evidence>
<gene>
    <name evidence="4" type="primary">LOC118346211</name>
</gene>
<reference evidence="4" key="1">
    <citation type="submission" date="2025-08" db="UniProtKB">
        <authorList>
            <consortium name="RefSeq"/>
        </authorList>
    </citation>
    <scope>IDENTIFICATION</scope>
    <source>
        <tissue evidence="4">Leaves</tissue>
    </source>
</reference>
<evidence type="ECO:0000259" key="2">
    <source>
        <dbReference type="Pfam" id="PF14244"/>
    </source>
</evidence>
<proteinExistence type="predicted"/>
<evidence type="ECO:0000313" key="4">
    <source>
        <dbReference type="RefSeq" id="XP_035543075.1"/>
    </source>
</evidence>
<name>A0A6P9E4S1_JUGRE</name>
<dbReference type="InParanoid" id="A0A6P9E4S1"/>
<dbReference type="OrthoDB" id="5544992at2759"/>
<feature type="domain" description="Retrotransposon gag" evidence="1">
    <location>
        <begin position="83"/>
        <end position="160"/>
    </location>
</feature>
<protein>
    <submittedName>
        <fullName evidence="4">Uncharacterized protein LOC118346211</fullName>
    </submittedName>
</protein>
<dbReference type="InterPro" id="IPR005162">
    <property type="entry name" value="Retrotrans_gag_dom"/>
</dbReference>
<dbReference type="Proteomes" id="UP000235220">
    <property type="component" value="Unplaced"/>
</dbReference>
<keyword evidence="3" id="KW-1185">Reference proteome</keyword>
<dbReference type="Pfam" id="PF03732">
    <property type="entry name" value="Retrotrans_gag"/>
    <property type="match status" value="1"/>
</dbReference>
<organism evidence="3 4">
    <name type="scientific">Juglans regia</name>
    <name type="common">English walnut</name>
    <dbReference type="NCBI Taxonomy" id="51240"/>
    <lineage>
        <taxon>Eukaryota</taxon>
        <taxon>Viridiplantae</taxon>
        <taxon>Streptophyta</taxon>
        <taxon>Embryophyta</taxon>
        <taxon>Tracheophyta</taxon>
        <taxon>Spermatophyta</taxon>
        <taxon>Magnoliopsida</taxon>
        <taxon>eudicotyledons</taxon>
        <taxon>Gunneridae</taxon>
        <taxon>Pentapetalae</taxon>
        <taxon>rosids</taxon>
        <taxon>fabids</taxon>
        <taxon>Fagales</taxon>
        <taxon>Juglandaceae</taxon>
        <taxon>Juglans</taxon>
    </lineage>
</organism>
<dbReference type="Pfam" id="PF14244">
    <property type="entry name" value="Retrotran_gag_3"/>
    <property type="match status" value="1"/>
</dbReference>
<dbReference type="PANTHER" id="PTHR37610:SF100">
    <property type="entry name" value="COPIA-LIKE POLYPROTEIN_RETROTRANSPOSON"/>
    <property type="match status" value="1"/>
</dbReference>
<feature type="domain" description="Retrotransposon Copia-like N-terminal" evidence="2">
    <location>
        <begin position="25"/>
        <end position="70"/>
    </location>
</feature>
<dbReference type="RefSeq" id="XP_035543075.1">
    <property type="nucleotide sequence ID" value="XM_035687182.1"/>
</dbReference>
<evidence type="ECO:0000313" key="3">
    <source>
        <dbReference type="Proteomes" id="UP000235220"/>
    </source>
</evidence>
<sequence length="308" mass="34905">MAASSTQTPSQLISDLTSPYFLTAADNPGATLVPELLTGDNYPSWRRSMRMALNAKNKFFFVDGTLTKPADVSIATLWERCCDMVLSWLLNSIDKSLRQSLIYCQNPFEVWKDLDHQFSQSNHPRLYRLKHDLVNLCQDSMTVTAYYNTIKGLWDELHNLQEPTSCTCSARENASAKENIEHLFQFFMGLNDSFNNIRSQILAMDPLPSIAKAYATVHQEEAQRHLHLPLLPTPDNTPMAVSRPFNQVHNRAKMARNAPNAAKKVTWLRATMRLLDTQPIGTLPSLNRSLLLPLPTQYLGHLLLPLQV</sequence>
<dbReference type="KEGG" id="jre:118346211"/>
<dbReference type="AlphaFoldDB" id="A0A6P9E4S1"/>